<evidence type="ECO:0000256" key="1">
    <source>
        <dbReference type="SAM" id="SignalP"/>
    </source>
</evidence>
<keyword evidence="4" id="KW-1185">Reference proteome</keyword>
<sequence>MKNIVFISALIVLIIASSCKSDENALETSAVTITFDNRISASQDLILGTTTFVNQNNETILTNELKYIISNIALIQDNGTIFEYPTANSYFIINEEDASSLTLNLTGIPLGNYTHISFGIGVDQTKYPLDGGVLNFVPQADEAGMLWNWAAGYKFIKFEGTFTPQGGTESPFAIHVGSHGMTLDNYKFVTLPLTSPINVATGNTASINVKAFVKNIIDATNQIKLEDTSDIQVDPVNAPKIATNLEGVFRVE</sequence>
<dbReference type="Pfam" id="PF20243">
    <property type="entry name" value="MbnP"/>
    <property type="match status" value="1"/>
</dbReference>
<dbReference type="OrthoDB" id="1422031at2"/>
<feature type="chain" id="PRO_5029578788" description="Copper-binding protein MbnP-like domain-containing protein" evidence="1">
    <location>
        <begin position="22"/>
        <end position="252"/>
    </location>
</feature>
<evidence type="ECO:0000313" key="4">
    <source>
        <dbReference type="Proteomes" id="UP000464657"/>
    </source>
</evidence>
<dbReference type="KEGG" id="kan:IMCC3317_33520"/>
<dbReference type="PROSITE" id="PS51257">
    <property type="entry name" value="PROKAR_LIPOPROTEIN"/>
    <property type="match status" value="1"/>
</dbReference>
<name>A0A7L4ZNF6_9FLAO</name>
<feature type="signal peptide" evidence="1">
    <location>
        <begin position="1"/>
        <end position="21"/>
    </location>
</feature>
<dbReference type="Proteomes" id="UP000464657">
    <property type="component" value="Chromosome"/>
</dbReference>
<reference evidence="3 4" key="1">
    <citation type="journal article" date="2013" name="Int. J. Syst. Evol. Microbiol.">
        <title>Kordia antarctica sp. nov., isolated from Antarctic seawater.</title>
        <authorList>
            <person name="Baek K."/>
            <person name="Choi A."/>
            <person name="Kang I."/>
            <person name="Lee K."/>
            <person name="Cho J.C."/>
        </authorList>
    </citation>
    <scope>NUCLEOTIDE SEQUENCE [LARGE SCALE GENOMIC DNA]</scope>
    <source>
        <strain evidence="3 4">IMCC3317</strain>
    </source>
</reference>
<feature type="domain" description="Copper-binding protein MbnP-like" evidence="2">
    <location>
        <begin position="29"/>
        <end position="229"/>
    </location>
</feature>
<gene>
    <name evidence="3" type="ORF">IMCC3317_33520</name>
</gene>
<dbReference type="InterPro" id="IPR046863">
    <property type="entry name" value="MbnP-like_dom"/>
</dbReference>
<proteinExistence type="predicted"/>
<keyword evidence="1" id="KW-0732">Signal</keyword>
<evidence type="ECO:0000259" key="2">
    <source>
        <dbReference type="Pfam" id="PF20243"/>
    </source>
</evidence>
<protein>
    <recommendedName>
        <fullName evidence="2">Copper-binding protein MbnP-like domain-containing protein</fullName>
    </recommendedName>
</protein>
<dbReference type="RefSeq" id="WP_160130548.1">
    <property type="nucleotide sequence ID" value="NZ_CP019288.1"/>
</dbReference>
<dbReference type="EMBL" id="CP019288">
    <property type="protein sequence ID" value="QHI37969.1"/>
    <property type="molecule type" value="Genomic_DNA"/>
</dbReference>
<dbReference type="AlphaFoldDB" id="A0A7L4ZNF6"/>
<accession>A0A7L4ZNF6</accession>
<evidence type="ECO:0000313" key="3">
    <source>
        <dbReference type="EMBL" id="QHI37969.1"/>
    </source>
</evidence>
<organism evidence="3 4">
    <name type="scientific">Kordia antarctica</name>
    <dbReference type="NCBI Taxonomy" id="1218801"/>
    <lineage>
        <taxon>Bacteria</taxon>
        <taxon>Pseudomonadati</taxon>
        <taxon>Bacteroidota</taxon>
        <taxon>Flavobacteriia</taxon>
        <taxon>Flavobacteriales</taxon>
        <taxon>Flavobacteriaceae</taxon>
        <taxon>Kordia</taxon>
    </lineage>
</organism>